<dbReference type="Pfam" id="PF13487">
    <property type="entry name" value="HD_5"/>
    <property type="match status" value="1"/>
</dbReference>
<dbReference type="RefSeq" id="WP_074462595.1">
    <property type="nucleotide sequence ID" value="NZ_FMUR01000011.1"/>
</dbReference>
<evidence type="ECO:0000259" key="1">
    <source>
        <dbReference type="PROSITE" id="PS51832"/>
    </source>
</evidence>
<accession>A0A1G5ENB4</accession>
<dbReference type="Proteomes" id="UP000183047">
    <property type="component" value="Unassembled WGS sequence"/>
</dbReference>
<dbReference type="PANTHER" id="PTHR43155">
    <property type="entry name" value="CYCLIC DI-GMP PHOSPHODIESTERASE PA4108-RELATED"/>
    <property type="match status" value="1"/>
</dbReference>
<proteinExistence type="predicted"/>
<gene>
    <name evidence="2" type="ORF">SAMN02910451_02031</name>
</gene>
<dbReference type="AlphaFoldDB" id="A0A1G5ENB4"/>
<evidence type="ECO:0000313" key="3">
    <source>
        <dbReference type="Proteomes" id="UP000183047"/>
    </source>
</evidence>
<keyword evidence="3" id="KW-1185">Reference proteome</keyword>
<dbReference type="InterPro" id="IPR003607">
    <property type="entry name" value="HD/PDEase_dom"/>
</dbReference>
<dbReference type="PANTHER" id="PTHR43155:SF2">
    <property type="entry name" value="CYCLIC DI-GMP PHOSPHODIESTERASE PA4108"/>
    <property type="match status" value="1"/>
</dbReference>
<organism evidence="2 3">
    <name type="scientific">Butyrivibrio hungatei</name>
    <dbReference type="NCBI Taxonomy" id="185008"/>
    <lineage>
        <taxon>Bacteria</taxon>
        <taxon>Bacillati</taxon>
        <taxon>Bacillota</taxon>
        <taxon>Clostridia</taxon>
        <taxon>Lachnospirales</taxon>
        <taxon>Lachnospiraceae</taxon>
        <taxon>Butyrivibrio</taxon>
    </lineage>
</organism>
<dbReference type="CDD" id="cd00077">
    <property type="entry name" value="HDc"/>
    <property type="match status" value="1"/>
</dbReference>
<feature type="domain" description="HD-GYP" evidence="1">
    <location>
        <begin position="115"/>
        <end position="312"/>
    </location>
</feature>
<name>A0A1G5ENB4_9FIRM</name>
<dbReference type="OrthoDB" id="9804747at2"/>
<dbReference type="Gene3D" id="1.10.3210.10">
    <property type="entry name" value="Hypothetical protein af1432"/>
    <property type="match status" value="1"/>
</dbReference>
<dbReference type="SUPFAM" id="SSF109604">
    <property type="entry name" value="HD-domain/PDEase-like"/>
    <property type="match status" value="1"/>
</dbReference>
<dbReference type="PROSITE" id="PS51832">
    <property type="entry name" value="HD_GYP"/>
    <property type="match status" value="1"/>
</dbReference>
<evidence type="ECO:0000313" key="2">
    <source>
        <dbReference type="EMBL" id="SCY28475.1"/>
    </source>
</evidence>
<sequence length="354" mass="40301">MKYVARMELKPGMVAAENILNYKNEIIVAANTKIDATVIERLTRQSIMAVPIKEEADFATTHNDKVRISEGFKKFESIYNVYFPVFRGYMMGALTSHQPIIMQQLMDVYNSIVSSVANGEQLLEYLYNLSPSDEDMILHHCLKSALIAGVFGSFIGLTPEDQLLFIQCAFVYDIGKFSIPNQILTKPQRLTREEYMIIIQHTVIGYDFLKNMGDFNEHVLNAAMQHHERCDGTGYPAGLHGDNIDRFAKYIAIVDSYVAMTSKRNYRRKLNAFQIIANYEMQGFQKFYSEALTSILLHIASSQLGFSIKLNNGKRGTVIRINEHALSHPVILLNENNAPLDLSMDYRLAIEEVY</sequence>
<reference evidence="3" key="1">
    <citation type="submission" date="2016-10" db="EMBL/GenBank/DDBJ databases">
        <authorList>
            <person name="Varghese N."/>
            <person name="Submissions S."/>
        </authorList>
    </citation>
    <scope>NUCLEOTIDE SEQUENCE [LARGE SCALE GENOMIC DNA]</scope>
    <source>
        <strain evidence="3">XBD2006</strain>
    </source>
</reference>
<dbReference type="InterPro" id="IPR037522">
    <property type="entry name" value="HD_GYP_dom"/>
</dbReference>
<protein>
    <submittedName>
        <fullName evidence="2">HD-GYP domain, c-di-GMP phosphodiesterase class II (Or its inactivated variant)</fullName>
    </submittedName>
</protein>
<dbReference type="EMBL" id="FMUR01000011">
    <property type="protein sequence ID" value="SCY28475.1"/>
    <property type="molecule type" value="Genomic_DNA"/>
</dbReference>